<dbReference type="AlphaFoldDB" id="A0A6I6DEC5"/>
<dbReference type="InterPro" id="IPR004391">
    <property type="entry name" value="Glu_race"/>
</dbReference>
<comment type="catalytic activity">
    <reaction evidence="1 7">
        <text>L-glutamate = D-glutamate</text>
        <dbReference type="Rhea" id="RHEA:12813"/>
        <dbReference type="ChEBI" id="CHEBI:29985"/>
        <dbReference type="ChEBI" id="CHEBI:29986"/>
        <dbReference type="EC" id="5.1.1.3"/>
    </reaction>
</comment>
<dbReference type="UniPathway" id="UPA00219"/>
<dbReference type="GO" id="GO:0008881">
    <property type="term" value="F:glutamate racemase activity"/>
    <property type="evidence" value="ECO:0007669"/>
    <property type="project" value="UniProtKB-UniRule"/>
</dbReference>
<evidence type="ECO:0000256" key="5">
    <source>
        <dbReference type="ARBA" id="ARBA00023235"/>
    </source>
</evidence>
<dbReference type="GO" id="GO:0008360">
    <property type="term" value="P:regulation of cell shape"/>
    <property type="evidence" value="ECO:0007669"/>
    <property type="project" value="UniProtKB-KW"/>
</dbReference>
<comment type="similarity">
    <text evidence="7">Belongs to the aspartate/glutamate racemases family.</text>
</comment>
<keyword evidence="6 7" id="KW-0961">Cell wall biogenesis/degradation</keyword>
<feature type="binding site" evidence="7">
    <location>
        <begin position="60"/>
        <end position="61"/>
    </location>
    <ligand>
        <name>substrate</name>
    </ligand>
</feature>
<dbReference type="Gene3D" id="3.40.50.1860">
    <property type="match status" value="2"/>
</dbReference>
<dbReference type="NCBIfam" id="TIGR00067">
    <property type="entry name" value="glut_race"/>
    <property type="match status" value="1"/>
</dbReference>
<evidence type="ECO:0000256" key="4">
    <source>
        <dbReference type="ARBA" id="ARBA00022984"/>
    </source>
</evidence>
<comment type="pathway">
    <text evidence="7">Cell wall biogenesis; peptidoglycan biosynthesis.</text>
</comment>
<keyword evidence="4 7" id="KW-0573">Peptidoglycan synthesis</keyword>
<dbReference type="PANTHER" id="PTHR21198:SF2">
    <property type="entry name" value="GLUTAMATE RACEMASE"/>
    <property type="match status" value="1"/>
</dbReference>
<comment type="function">
    <text evidence="7">Provides the (R)-glutamate required for cell wall biosynthesis.</text>
</comment>
<evidence type="ECO:0000313" key="8">
    <source>
        <dbReference type="EMBL" id="QGT98871.1"/>
    </source>
</evidence>
<dbReference type="GO" id="GO:0009252">
    <property type="term" value="P:peptidoglycan biosynthetic process"/>
    <property type="evidence" value="ECO:0007669"/>
    <property type="project" value="UniProtKB-UniRule"/>
</dbReference>
<protein>
    <recommendedName>
        <fullName evidence="2 7">Glutamate racemase</fullName>
        <ecNumber evidence="2 7">5.1.1.3</ecNumber>
    </recommendedName>
</protein>
<comment type="caution">
    <text evidence="7">Lacks conserved residue(s) required for the propagation of feature annotation.</text>
</comment>
<evidence type="ECO:0000256" key="6">
    <source>
        <dbReference type="ARBA" id="ARBA00023316"/>
    </source>
</evidence>
<accession>A0A6I6DEC5</accession>
<evidence type="ECO:0000256" key="1">
    <source>
        <dbReference type="ARBA" id="ARBA00001602"/>
    </source>
</evidence>
<dbReference type="InterPro" id="IPR015942">
    <property type="entry name" value="Asp/Glu/hydantoin_racemase"/>
</dbReference>
<evidence type="ECO:0000313" key="9">
    <source>
        <dbReference type="Proteomes" id="UP000426444"/>
    </source>
</evidence>
<dbReference type="PROSITE" id="PS00924">
    <property type="entry name" value="ASP_GLU_RACEMASE_2"/>
    <property type="match status" value="1"/>
</dbReference>
<dbReference type="Pfam" id="PF01177">
    <property type="entry name" value="Asp_Glu_race"/>
    <property type="match status" value="1"/>
</dbReference>
<gene>
    <name evidence="7" type="primary">murI</name>
    <name evidence="8" type="ORF">SYNTR_0278</name>
</gene>
<dbReference type="EMBL" id="CP046457">
    <property type="protein sequence ID" value="QGT98871.1"/>
    <property type="molecule type" value="Genomic_DNA"/>
</dbReference>
<dbReference type="FunFam" id="3.40.50.1860:FF:000001">
    <property type="entry name" value="Glutamate racemase"/>
    <property type="match status" value="1"/>
</dbReference>
<keyword evidence="5 7" id="KW-0413">Isomerase</keyword>
<dbReference type="InterPro" id="IPR001920">
    <property type="entry name" value="Asp/Glu_race"/>
</dbReference>
<proteinExistence type="inferred from homology"/>
<dbReference type="SUPFAM" id="SSF53681">
    <property type="entry name" value="Aspartate/glutamate racemase"/>
    <property type="match status" value="2"/>
</dbReference>
<keyword evidence="3 7" id="KW-0133">Cell shape</keyword>
<evidence type="ECO:0000256" key="7">
    <source>
        <dbReference type="HAMAP-Rule" id="MF_00258"/>
    </source>
</evidence>
<reference evidence="9" key="1">
    <citation type="journal article" date="2019" name="Microbiology">
        <title>Complete Genome Sequence of an Uncultured Bacterium of the Candidate Phylum Bipolaricaulota.</title>
        <authorList>
            <person name="Kadnikov V.V."/>
            <person name="Mardanov A.V."/>
            <person name="Beletsky A.V."/>
            <person name="Frank Y.A."/>
            <person name="Karnachuk O.V."/>
            <person name="Ravin N.V."/>
        </authorList>
    </citation>
    <scope>NUCLEOTIDE SEQUENCE [LARGE SCALE GENOMIC DNA]</scope>
</reference>
<dbReference type="EC" id="5.1.1.3" evidence="2 7"/>
<organism evidence="8 9">
    <name type="scientific">Candidatus Syntrophocurvum alkaliphilum</name>
    <dbReference type="NCBI Taxonomy" id="2293317"/>
    <lineage>
        <taxon>Bacteria</taxon>
        <taxon>Bacillati</taxon>
        <taxon>Bacillota</taxon>
        <taxon>Clostridia</taxon>
        <taxon>Eubacteriales</taxon>
        <taxon>Syntrophomonadaceae</taxon>
        <taxon>Candidatus Syntrophocurvum</taxon>
    </lineage>
</organism>
<feature type="active site" description="Proton donor/acceptor" evidence="7">
    <location>
        <position position="202"/>
    </location>
</feature>
<dbReference type="HAMAP" id="MF_00258">
    <property type="entry name" value="Glu_racemase"/>
    <property type="match status" value="1"/>
</dbReference>
<dbReference type="GO" id="GO:0071555">
    <property type="term" value="P:cell wall organization"/>
    <property type="evidence" value="ECO:0007669"/>
    <property type="project" value="UniProtKB-KW"/>
</dbReference>
<dbReference type="InterPro" id="IPR033134">
    <property type="entry name" value="Asp/Glu_racemase_AS_2"/>
</dbReference>
<feature type="active site" description="Proton donor/acceptor" evidence="7">
    <location>
        <position position="91"/>
    </location>
</feature>
<name>A0A6I6DEC5_9FIRM</name>
<evidence type="ECO:0000256" key="3">
    <source>
        <dbReference type="ARBA" id="ARBA00022960"/>
    </source>
</evidence>
<feature type="binding site" evidence="7">
    <location>
        <begin position="203"/>
        <end position="204"/>
    </location>
    <ligand>
        <name>substrate</name>
    </ligand>
</feature>
<sequence length="285" mass="31900">MESTNTLNNIYSNEVYILKNTRPIGIFDSGVGGLTVVKALIEKLPNENFVYFGDTANVPYGNKTKEQLMMYAENIINFFITKEVKAIIVACGTHSSVTLPELKQEYDIPILGVVKPGSKAAVKTTKNNRIGILATQATVNSKAYTHNIKEINSHSNVLEIACKSFVPLVEKGKLRDNETYEAVKKYLDPLVNKNIDTIVLGCTHYPFLEPAIKDYINDNIKLVDPADETINELIELFTAKDLLNKHNDPLAEFYVSGNDESFYNVGKLLMGDIIKDVKKIDFQEE</sequence>
<keyword evidence="9" id="KW-1185">Reference proteome</keyword>
<evidence type="ECO:0000256" key="2">
    <source>
        <dbReference type="ARBA" id="ARBA00013090"/>
    </source>
</evidence>
<feature type="binding site" evidence="7">
    <location>
        <begin position="28"/>
        <end position="29"/>
    </location>
    <ligand>
        <name>substrate</name>
    </ligand>
</feature>
<dbReference type="Proteomes" id="UP000426444">
    <property type="component" value="Chromosome"/>
</dbReference>
<dbReference type="PANTHER" id="PTHR21198">
    <property type="entry name" value="GLUTAMATE RACEMASE"/>
    <property type="match status" value="1"/>
</dbReference>
<dbReference type="KEGG" id="salq:SYNTR_0278"/>